<dbReference type="Proteomes" id="UP000679213">
    <property type="component" value="Plasmid pI"/>
</dbReference>
<gene>
    <name evidence="1" type="ORF">MLAUSG7_P0001</name>
</gene>
<name>A0A8D6PUM7_9EURY</name>
<protein>
    <submittedName>
        <fullName evidence="1">Uncharacterized protein</fullName>
    </submittedName>
</protein>
<sequence>MSSMKIYIEDSIKNLPIKKYTKEELEDVNKIKLEALEKYHNANLFVWLAKGFKGKDEEDAKAPVVLWLNKKDLSSKDLKLLKSLGYDVNQDKIKITQGIIKKLAEKRYLALPKFIFNALYRELEHNPEYNIAVMPIGEVVAYDLDSDDYFKIFAQAYKEVFGEDVLKSTFVEKTKQGYHIFLRLIDFIPEGRSIEFIPKTEGKEFARYYNGRYEVVYPSIRVVDVTELEGTPYTKISDKELYELKTITLEELKKLEVKIVELLEKNGYKVRNEIKRMLGIATEDKLQLEKLETANTKATKVMDIPKSREDLLNAILEEVKKVDVEKGERSDWIFALTLLFKWCGLNYEEAFNILNTLKGINTKLEDSSHNLDWYKTYEWDAVENVNLAGIIGAFESCPKIDKTNILNILESYKEKGGVIYNKEFYREVKEVYKNGRKVIKSIYYMVIEREKRHYVFKFNIYKIIIDLNKKKELMSEGFEEKEALEEATTKMIIEYPIFKIMDLKQFEDVVLNKKYVVVRGLTTIRNNNIKNEFELRFEDITGLLNYVSTDATKEVIKKVKPALDALIDAIEWFANSRNYESSCLFRILEKDGKLYIPKVEHHPTLHQYESYPTPEEYYKMLMESTYTEEEKKQLLEALYKLNKPHNILVMAYFLSSLLVGVIPYENTPYLILYGKSSKGKSKTARLFNFVDVKTDNLTSYQYKVYANGWGCGYGLLDECKELRNDVIQLLKENATSYMYIKKHGQKYKHIYKLCGVITCNDIFDLKTNNPDDLAGFLRRQLTYKVRDEDIIKGIGKDIKFLHKNRLKLQKIFIDWLLNQNPEELREAYEDIEEDEQYKFIYFGLGLLFKFWADNGFEVDKEYYRQILGLLKDGEQQFKKDVMNDEGIIEILRGVIYGELLELVKSLPKGDKKVSVEDLEDWDILNAYAVELIKKEGYTIYRTKKDEILRLAIQQRGLIKLLSVLKKKFKMNYPDKINLDWFANKLKEDNPEYNIEIKQIKINGKKIKNCLVIEIPEEDDTKELKEKIIKLLLKAGTRGMTTIQIAEELGLSEEEAEEILKELHKKGEIDNPRPGIWIAY</sequence>
<dbReference type="InterPro" id="IPR036388">
    <property type="entry name" value="WH-like_DNA-bd_sf"/>
</dbReference>
<keyword evidence="1" id="KW-0614">Plasmid</keyword>
<dbReference type="EMBL" id="LR792633">
    <property type="protein sequence ID" value="CAB3290290.1"/>
    <property type="molecule type" value="Genomic_DNA"/>
</dbReference>
<dbReference type="SUPFAM" id="SSF46785">
    <property type="entry name" value="Winged helix' DNA-binding domain"/>
    <property type="match status" value="1"/>
</dbReference>
<evidence type="ECO:0000313" key="2">
    <source>
        <dbReference type="Proteomes" id="UP000679213"/>
    </source>
</evidence>
<accession>A0A8D6PUM7</accession>
<dbReference type="KEGG" id="mesg:MLAUSG7_P0001"/>
<dbReference type="CDD" id="cd00525">
    <property type="entry name" value="AE_Prim_S_like"/>
    <property type="match status" value="1"/>
</dbReference>
<evidence type="ECO:0000313" key="1">
    <source>
        <dbReference type="EMBL" id="CAB3290290.1"/>
    </source>
</evidence>
<dbReference type="AlphaFoldDB" id="A0A8D6PUM7"/>
<keyword evidence="2" id="KW-1185">Reference proteome</keyword>
<reference evidence="1 2" key="1">
    <citation type="submission" date="2020-04" db="EMBL/GenBank/DDBJ databases">
        <authorList>
            <consortium name="Genoscope - CEA"/>
            <person name="William W."/>
        </authorList>
    </citation>
    <scope>NUCLEOTIDE SEQUENCE [LARGE SCALE GENOMIC DNA]</scope>
    <source>
        <strain evidence="2">SG7</strain>
        <plasmid evidence="1 2">pI</plasmid>
    </source>
</reference>
<geneLocation type="plasmid" evidence="1 2">
    <name>pI</name>
</geneLocation>
<proteinExistence type="predicted"/>
<dbReference type="Gene3D" id="1.10.10.10">
    <property type="entry name" value="Winged helix-like DNA-binding domain superfamily/Winged helix DNA-binding domain"/>
    <property type="match status" value="1"/>
</dbReference>
<organism evidence="1 2">
    <name type="scientific">Methanocaldococcus lauensis</name>
    <dbReference type="NCBI Taxonomy" id="2546128"/>
    <lineage>
        <taxon>Archaea</taxon>
        <taxon>Methanobacteriati</taxon>
        <taxon>Methanobacteriota</taxon>
        <taxon>Methanomada group</taxon>
        <taxon>Methanococci</taxon>
        <taxon>Methanococcales</taxon>
        <taxon>Methanocaldococcaceae</taxon>
        <taxon>Methanocaldococcus</taxon>
    </lineage>
</organism>
<dbReference type="InterPro" id="IPR036390">
    <property type="entry name" value="WH_DNA-bd_sf"/>
</dbReference>